<dbReference type="Proteomes" id="UP001272052">
    <property type="component" value="Unassembled WGS sequence"/>
</dbReference>
<dbReference type="PANTHER" id="PTHR39560">
    <property type="entry name" value="PROTEIN ADENYLYLTRANSFERASE FIC-RELATED"/>
    <property type="match status" value="1"/>
</dbReference>
<evidence type="ECO:0000313" key="6">
    <source>
        <dbReference type="EMBL" id="MDV0445436.1"/>
    </source>
</evidence>
<evidence type="ECO:0000256" key="2">
    <source>
        <dbReference type="ARBA" id="ARBA00022695"/>
    </source>
</evidence>
<dbReference type="PROSITE" id="PS51459">
    <property type="entry name" value="FIDO"/>
    <property type="match status" value="1"/>
</dbReference>
<keyword evidence="4" id="KW-0067">ATP-binding</keyword>
<accession>A0ABU3VPX6</accession>
<gene>
    <name evidence="6" type="ORF">MmiAt1_10140</name>
</gene>
<evidence type="ECO:0000256" key="1">
    <source>
        <dbReference type="ARBA" id="ARBA00022679"/>
    </source>
</evidence>
<organism evidence="6 7">
    <name type="scientific">Methanimicrococcus hacksteinii</name>
    <dbReference type="NCBI Taxonomy" id="3028293"/>
    <lineage>
        <taxon>Archaea</taxon>
        <taxon>Methanobacteriati</taxon>
        <taxon>Methanobacteriota</taxon>
        <taxon>Stenosarchaea group</taxon>
        <taxon>Methanomicrobia</taxon>
        <taxon>Methanosarcinales</taxon>
        <taxon>Methanosarcinaceae</taxon>
        <taxon>Methanimicrococcus</taxon>
    </lineage>
</organism>
<keyword evidence="3" id="KW-0547">Nucleotide-binding</keyword>
<name>A0ABU3VPX6_9EURY</name>
<comment type="caution">
    <text evidence="6">The sequence shown here is derived from an EMBL/GenBank/DDBJ whole genome shotgun (WGS) entry which is preliminary data.</text>
</comment>
<dbReference type="PANTHER" id="PTHR39560:SF1">
    <property type="entry name" value="PROTEIN ADENYLYLTRANSFERASE FIC-RELATED"/>
    <property type="match status" value="1"/>
</dbReference>
<evidence type="ECO:0000256" key="3">
    <source>
        <dbReference type="ARBA" id="ARBA00022741"/>
    </source>
</evidence>
<sequence length="209" mass="24431">MHDPYTYGETDVLINKQNIKNLKIFEEMEAEYTGMRLREIAVRPLKGNYDFEHFCKIHQYIFQDIFDWAGETRTVNIEKPEDVLGGISIEYTDVKEIQSLAEITITKMTSVEWENLNIDEKAKQFSKYLAALWKIHCFREGNTRTVVHFCCQYADHIKMPLDRSIFEHNSLYFRNALVAATAVFSDLGDKSNLEYLIKIVRDALEKGTK</sequence>
<reference evidence="6 7" key="1">
    <citation type="submission" date="2023-06" db="EMBL/GenBank/DDBJ databases">
        <title>Genome sequence of Methanimicrococcus sp. At1.</title>
        <authorList>
            <person name="Protasov E."/>
            <person name="Platt K."/>
            <person name="Poehlein A."/>
            <person name="Daniel R."/>
            <person name="Brune A."/>
        </authorList>
    </citation>
    <scope>NUCLEOTIDE SEQUENCE [LARGE SCALE GENOMIC DNA]</scope>
    <source>
        <strain evidence="6 7">At1</strain>
    </source>
</reference>
<dbReference type="Gene3D" id="1.10.3290.10">
    <property type="entry name" value="Fido-like domain"/>
    <property type="match status" value="1"/>
</dbReference>
<evidence type="ECO:0000313" key="7">
    <source>
        <dbReference type="Proteomes" id="UP001272052"/>
    </source>
</evidence>
<keyword evidence="2" id="KW-0548">Nucleotidyltransferase</keyword>
<dbReference type="EMBL" id="JAWDKC010000017">
    <property type="protein sequence ID" value="MDV0445436.1"/>
    <property type="molecule type" value="Genomic_DNA"/>
</dbReference>
<evidence type="ECO:0000259" key="5">
    <source>
        <dbReference type="PROSITE" id="PS51459"/>
    </source>
</evidence>
<dbReference type="Pfam" id="PF02661">
    <property type="entry name" value="Fic"/>
    <property type="match status" value="1"/>
</dbReference>
<keyword evidence="7" id="KW-1185">Reference proteome</keyword>
<dbReference type="InterPro" id="IPR036597">
    <property type="entry name" value="Fido-like_dom_sf"/>
</dbReference>
<proteinExistence type="predicted"/>
<dbReference type="RefSeq" id="WP_318785859.1">
    <property type="nucleotide sequence ID" value="NZ_JAWDKC010000017.1"/>
</dbReference>
<evidence type="ECO:0000256" key="4">
    <source>
        <dbReference type="ARBA" id="ARBA00022840"/>
    </source>
</evidence>
<dbReference type="SUPFAM" id="SSF140931">
    <property type="entry name" value="Fic-like"/>
    <property type="match status" value="1"/>
</dbReference>
<feature type="domain" description="Fido" evidence="5">
    <location>
        <begin position="49"/>
        <end position="202"/>
    </location>
</feature>
<keyword evidence="1" id="KW-0808">Transferase</keyword>
<dbReference type="InterPro" id="IPR003812">
    <property type="entry name" value="Fido"/>
</dbReference>
<protein>
    <recommendedName>
        <fullName evidence="5">Fido domain-containing protein</fullName>
    </recommendedName>
</protein>